<dbReference type="Gene3D" id="1.10.10.10">
    <property type="entry name" value="Winged helix-like DNA-binding domain superfamily/Winged helix DNA-binding domain"/>
    <property type="match status" value="1"/>
</dbReference>
<dbReference type="SUPFAM" id="SSF46785">
    <property type="entry name" value="Winged helix' DNA-binding domain"/>
    <property type="match status" value="1"/>
</dbReference>
<dbReference type="InterPro" id="IPR000847">
    <property type="entry name" value="LysR_HTH_N"/>
</dbReference>
<dbReference type="Gene3D" id="3.40.190.290">
    <property type="match status" value="1"/>
</dbReference>
<dbReference type="PRINTS" id="PR00039">
    <property type="entry name" value="HTHLYSR"/>
</dbReference>
<feature type="domain" description="HTH lysR-type" evidence="5">
    <location>
        <begin position="1"/>
        <end position="58"/>
    </location>
</feature>
<dbReference type="Proteomes" id="UP000717995">
    <property type="component" value="Unassembled WGS sequence"/>
</dbReference>
<dbReference type="Pfam" id="PF00126">
    <property type="entry name" value="HTH_1"/>
    <property type="match status" value="1"/>
</dbReference>
<dbReference type="InterPro" id="IPR036388">
    <property type="entry name" value="WH-like_DNA-bd_sf"/>
</dbReference>
<gene>
    <name evidence="6" type="ORF">JQX08_13995</name>
</gene>
<keyword evidence="2" id="KW-0805">Transcription regulation</keyword>
<comment type="caution">
    <text evidence="6">The sequence shown here is derived from an EMBL/GenBank/DDBJ whole genome shotgun (WGS) entry which is preliminary data.</text>
</comment>
<dbReference type="PROSITE" id="PS50931">
    <property type="entry name" value="HTH_LYSR"/>
    <property type="match status" value="1"/>
</dbReference>
<accession>A0ABS2IFS9</accession>
<comment type="similarity">
    <text evidence="1">Belongs to the LysR transcriptional regulatory family.</text>
</comment>
<reference evidence="6 7" key="1">
    <citation type="submission" date="2021-02" db="EMBL/GenBank/DDBJ databases">
        <authorList>
            <person name="Lee D.-H."/>
        </authorList>
    </citation>
    <scope>NUCLEOTIDE SEQUENCE [LARGE SCALE GENOMIC DNA]</scope>
    <source>
        <strain evidence="6 7">UL073</strain>
    </source>
</reference>
<keyword evidence="7" id="KW-1185">Reference proteome</keyword>
<evidence type="ECO:0000256" key="1">
    <source>
        <dbReference type="ARBA" id="ARBA00009437"/>
    </source>
</evidence>
<organism evidence="6 7">
    <name type="scientific">Zestomonas insulae</name>
    <dbReference type="NCBI Taxonomy" id="2809017"/>
    <lineage>
        <taxon>Bacteria</taxon>
        <taxon>Pseudomonadati</taxon>
        <taxon>Pseudomonadota</taxon>
        <taxon>Gammaproteobacteria</taxon>
        <taxon>Pseudomonadales</taxon>
        <taxon>Pseudomonadaceae</taxon>
        <taxon>Zestomonas</taxon>
    </lineage>
</organism>
<name>A0ABS2IFS9_9GAMM</name>
<keyword evidence="4" id="KW-0804">Transcription</keyword>
<evidence type="ECO:0000313" key="6">
    <source>
        <dbReference type="EMBL" id="MBM7061817.1"/>
    </source>
</evidence>
<dbReference type="EMBL" id="JAFEUP010000004">
    <property type="protein sequence ID" value="MBM7061817.1"/>
    <property type="molecule type" value="Genomic_DNA"/>
</dbReference>
<protein>
    <submittedName>
        <fullName evidence="6">LysR family transcriptional regulator</fullName>
    </submittedName>
</protein>
<evidence type="ECO:0000256" key="3">
    <source>
        <dbReference type="ARBA" id="ARBA00023125"/>
    </source>
</evidence>
<evidence type="ECO:0000313" key="7">
    <source>
        <dbReference type="Proteomes" id="UP000717995"/>
    </source>
</evidence>
<dbReference type="Pfam" id="PF03466">
    <property type="entry name" value="LysR_substrate"/>
    <property type="match status" value="1"/>
</dbReference>
<dbReference type="InterPro" id="IPR050950">
    <property type="entry name" value="HTH-type_LysR_regulators"/>
</dbReference>
<keyword evidence="3" id="KW-0238">DNA-binding</keyword>
<sequence length="306" mass="33366">MDLRQLRHFAALAENGSFVAAADVVGLSQPAFSRSIQALEHSLDCQLVDRSSRELRLTAQGLLVLEHAQRLLLGAHKLRNELVQFNGLSAGELRFGCGPTPAQALIPEALADFVRAYPGIQIDWEINHWDALSKRLLEEQLEFFVADARDFLGDPLYQVQVLSPSIGCFFCNSGHPLLARASLTLSDVMQFPLVAPRLSPSSRRAMARVSGRGDFRATVECGQFDAILRIVERSQAIGVATRQALQAPNERGALVELRLDDLPELRFSYGIIRRAGKLVSPAAQAMIAAIVEADQRQGASASGASQ</sequence>
<dbReference type="InterPro" id="IPR005119">
    <property type="entry name" value="LysR_subst-bd"/>
</dbReference>
<dbReference type="PANTHER" id="PTHR30419">
    <property type="entry name" value="HTH-TYPE TRANSCRIPTIONAL REGULATOR YBHD"/>
    <property type="match status" value="1"/>
</dbReference>
<dbReference type="PANTHER" id="PTHR30419:SF30">
    <property type="entry name" value="LYSR FAMILY TRANSCRIPTIONAL REGULATOR"/>
    <property type="match status" value="1"/>
</dbReference>
<proteinExistence type="inferred from homology"/>
<evidence type="ECO:0000256" key="4">
    <source>
        <dbReference type="ARBA" id="ARBA00023163"/>
    </source>
</evidence>
<dbReference type="InterPro" id="IPR036390">
    <property type="entry name" value="WH_DNA-bd_sf"/>
</dbReference>
<evidence type="ECO:0000256" key="2">
    <source>
        <dbReference type="ARBA" id="ARBA00023015"/>
    </source>
</evidence>
<dbReference type="SUPFAM" id="SSF53850">
    <property type="entry name" value="Periplasmic binding protein-like II"/>
    <property type="match status" value="1"/>
</dbReference>
<evidence type="ECO:0000259" key="5">
    <source>
        <dbReference type="PROSITE" id="PS50931"/>
    </source>
</evidence>